<keyword evidence="3" id="KW-1185">Reference proteome</keyword>
<dbReference type="AlphaFoldDB" id="A0AA37QAD2"/>
<accession>A0AA37QAD2</accession>
<dbReference type="RefSeq" id="WP_284349731.1">
    <property type="nucleotide sequence ID" value="NZ_BRXS01000003.1"/>
</dbReference>
<dbReference type="EMBL" id="BRXS01000003">
    <property type="protein sequence ID" value="GLC25281.1"/>
    <property type="molecule type" value="Genomic_DNA"/>
</dbReference>
<sequence>MTTSETRERGKPGRKAEREKPRILKALLDDLALCEADPTLSLSYEAIRKRTGVSRGHLSNTTDEDYAGIVAKIKKLELRRAGLDEEGAARGAAGASPFADASMSDAALAGRAEERVGELARLMREWLSRHGGTPRAAMAALALHDLDLTLGQVYREATGLRPLVREIGRREDLAHAAAREAAGLGPGRALDPQLTLDEAGPRGSS</sequence>
<feature type="compositionally biased region" description="Low complexity" evidence="1">
    <location>
        <begin position="181"/>
        <end position="190"/>
    </location>
</feature>
<protein>
    <submittedName>
        <fullName evidence="2">Uncharacterized protein</fullName>
    </submittedName>
</protein>
<evidence type="ECO:0000256" key="1">
    <source>
        <dbReference type="SAM" id="MobiDB-lite"/>
    </source>
</evidence>
<reference evidence="2" key="1">
    <citation type="submission" date="2022-08" db="EMBL/GenBank/DDBJ databases">
        <title>Draft genome sequencing of Roseisolibacter agri AW1220.</title>
        <authorList>
            <person name="Tobiishi Y."/>
            <person name="Tonouchi A."/>
        </authorList>
    </citation>
    <scope>NUCLEOTIDE SEQUENCE</scope>
    <source>
        <strain evidence="2">AW1220</strain>
    </source>
</reference>
<evidence type="ECO:0000313" key="3">
    <source>
        <dbReference type="Proteomes" id="UP001161325"/>
    </source>
</evidence>
<comment type="caution">
    <text evidence="2">The sequence shown here is derived from an EMBL/GenBank/DDBJ whole genome shotgun (WGS) entry which is preliminary data.</text>
</comment>
<gene>
    <name evidence="2" type="ORF">rosag_17940</name>
</gene>
<feature type="region of interest" description="Disordered" evidence="1">
    <location>
        <begin position="181"/>
        <end position="205"/>
    </location>
</feature>
<organism evidence="2 3">
    <name type="scientific">Roseisolibacter agri</name>
    <dbReference type="NCBI Taxonomy" id="2014610"/>
    <lineage>
        <taxon>Bacteria</taxon>
        <taxon>Pseudomonadati</taxon>
        <taxon>Gemmatimonadota</taxon>
        <taxon>Gemmatimonadia</taxon>
        <taxon>Gemmatimonadales</taxon>
        <taxon>Gemmatimonadaceae</taxon>
        <taxon>Roseisolibacter</taxon>
    </lineage>
</organism>
<dbReference type="Proteomes" id="UP001161325">
    <property type="component" value="Unassembled WGS sequence"/>
</dbReference>
<evidence type="ECO:0000313" key="2">
    <source>
        <dbReference type="EMBL" id="GLC25281.1"/>
    </source>
</evidence>
<feature type="region of interest" description="Disordered" evidence="1">
    <location>
        <begin position="1"/>
        <end position="21"/>
    </location>
</feature>
<proteinExistence type="predicted"/>
<name>A0AA37QAD2_9BACT</name>